<keyword evidence="3" id="KW-0040">ANK repeat</keyword>
<gene>
    <name evidence="9" type="ORF">DdX_00864</name>
</gene>
<dbReference type="EMBL" id="JAKKPZ010000001">
    <property type="protein sequence ID" value="KAI1728666.1"/>
    <property type="molecule type" value="Genomic_DNA"/>
</dbReference>
<name>A0AAD4NFT6_9BILA</name>
<dbReference type="GO" id="GO:1902495">
    <property type="term" value="C:transmembrane transporter complex"/>
    <property type="evidence" value="ECO:0007669"/>
    <property type="project" value="TreeGrafter"/>
</dbReference>
<dbReference type="AlphaFoldDB" id="A0AAD4NFT6"/>
<feature type="compositionally biased region" description="Basic and acidic residues" evidence="7">
    <location>
        <begin position="414"/>
        <end position="429"/>
    </location>
</feature>
<keyword evidence="4" id="KW-0406">Ion transport</keyword>
<sequence>MANSRLDLEQKKPLTSETSIQDRLTVYNQRSLVWEDEERIIYLFDYSKGSGRGELINRHVLRKLKEKGHWGVVRHPLVLNYINEKCLSCTGFYALHIVLYFTFLFLLYSYVHGRPTVGKNLCVTAIILFFVFFLLVKAALKLQNGLASISFWFVSSYLFNISTYAVTLFYVWSFYFFNFDNYHEEVKKTVSWFMPIIAILASWINCLYVLRKAPCGPYILMMSKILFSFLNTTIIWIPTLMCFAFAFQLIMRDSGTQPWDYAANGTANGTGGPSILMAILQSFTKTTAMMIGEVEANDILERKTWIANLLLIFFEIITVILLMNLMISLAVGDVNELRLNAEERLLKIKVNFCIEALHLSEQVTLLDGLACIRVLHRSPTNNVLVIHKNSGDVYSAYIPAIKGRFFNENTDQQNQEHAHMRMETAKDKGATQGHSTTRSVSFASCEIFNANIPLAKIPPKLSDTPRKGSLKITATTAVSSINTSQPTSTSAHHEKLPLKLRYLSPSSTITSSSFYSVPSVSDHSVWREFTAADAHFARLAEAEEDEDWTTVDGWMSPSSSSNLQSYRTALDFPAWETIGTEKDMSQPHVTTFHDYYKNGSIKTYDFMVTTTGLRVRKEALTNRATLMSLQGMTLHLVETTPSGIDPVQDPDHIKQLQSLNDEESRWRKFERWLIGLNWKALLAI</sequence>
<reference evidence="9" key="1">
    <citation type="submission" date="2022-01" db="EMBL/GenBank/DDBJ databases">
        <title>Genome Sequence Resource for Two Populations of Ditylenchus destructor, the Migratory Endoparasitic Phytonematode.</title>
        <authorList>
            <person name="Zhang H."/>
            <person name="Lin R."/>
            <person name="Xie B."/>
        </authorList>
    </citation>
    <scope>NUCLEOTIDE SEQUENCE</scope>
    <source>
        <strain evidence="9">BazhouSP</strain>
    </source>
</reference>
<dbReference type="PANTHER" id="PTHR47143">
    <property type="entry name" value="TRANSIENT RECEPTOR POTENTIAL CATION CHANNEL PROTEIN PAINLESS"/>
    <property type="match status" value="1"/>
</dbReference>
<organism evidence="9 10">
    <name type="scientific">Ditylenchus destructor</name>
    <dbReference type="NCBI Taxonomy" id="166010"/>
    <lineage>
        <taxon>Eukaryota</taxon>
        <taxon>Metazoa</taxon>
        <taxon>Ecdysozoa</taxon>
        <taxon>Nematoda</taxon>
        <taxon>Chromadorea</taxon>
        <taxon>Rhabditida</taxon>
        <taxon>Tylenchina</taxon>
        <taxon>Tylenchomorpha</taxon>
        <taxon>Sphaerularioidea</taxon>
        <taxon>Anguinidae</taxon>
        <taxon>Anguininae</taxon>
        <taxon>Ditylenchus</taxon>
    </lineage>
</organism>
<dbReference type="GO" id="GO:0022857">
    <property type="term" value="F:transmembrane transporter activity"/>
    <property type="evidence" value="ECO:0007669"/>
    <property type="project" value="TreeGrafter"/>
</dbReference>
<dbReference type="PANTHER" id="PTHR47143:SF1">
    <property type="entry name" value="ION_TRANS DOMAIN-CONTAINING PROTEIN"/>
    <property type="match status" value="1"/>
</dbReference>
<accession>A0AAD4NFT6</accession>
<evidence type="ECO:0000256" key="8">
    <source>
        <dbReference type="SAM" id="Phobius"/>
    </source>
</evidence>
<feature type="region of interest" description="Disordered" evidence="7">
    <location>
        <begin position="411"/>
        <end position="435"/>
    </location>
</feature>
<keyword evidence="8" id="KW-0812">Transmembrane</keyword>
<keyword evidence="8" id="KW-0472">Membrane</keyword>
<keyword evidence="1" id="KW-0813">Transport</keyword>
<evidence type="ECO:0000256" key="5">
    <source>
        <dbReference type="ARBA" id="ARBA00023180"/>
    </source>
</evidence>
<evidence type="ECO:0000256" key="1">
    <source>
        <dbReference type="ARBA" id="ARBA00022448"/>
    </source>
</evidence>
<feature type="transmembrane region" description="Helical" evidence="8">
    <location>
        <begin position="230"/>
        <end position="251"/>
    </location>
</feature>
<feature type="transmembrane region" description="Helical" evidence="8">
    <location>
        <begin position="192"/>
        <end position="210"/>
    </location>
</feature>
<evidence type="ECO:0000256" key="4">
    <source>
        <dbReference type="ARBA" id="ARBA00023065"/>
    </source>
</evidence>
<feature type="transmembrane region" description="Helical" evidence="8">
    <location>
        <begin position="151"/>
        <end position="172"/>
    </location>
</feature>
<dbReference type="Proteomes" id="UP001201812">
    <property type="component" value="Unassembled WGS sequence"/>
</dbReference>
<keyword evidence="5" id="KW-0325">Glycoprotein</keyword>
<evidence type="ECO:0000313" key="10">
    <source>
        <dbReference type="Proteomes" id="UP001201812"/>
    </source>
</evidence>
<evidence type="ECO:0000256" key="6">
    <source>
        <dbReference type="ARBA" id="ARBA00023303"/>
    </source>
</evidence>
<keyword evidence="8" id="KW-1133">Transmembrane helix</keyword>
<evidence type="ECO:0000256" key="3">
    <source>
        <dbReference type="ARBA" id="ARBA00023043"/>
    </source>
</evidence>
<feature type="transmembrane region" description="Helical" evidence="8">
    <location>
        <begin position="92"/>
        <end position="111"/>
    </location>
</feature>
<keyword evidence="10" id="KW-1185">Reference proteome</keyword>
<feature type="transmembrane region" description="Helical" evidence="8">
    <location>
        <begin position="305"/>
        <end position="331"/>
    </location>
</feature>
<feature type="transmembrane region" description="Helical" evidence="8">
    <location>
        <begin position="117"/>
        <end position="139"/>
    </location>
</feature>
<proteinExistence type="predicted"/>
<dbReference type="GO" id="GO:0034220">
    <property type="term" value="P:monoatomic ion transmembrane transport"/>
    <property type="evidence" value="ECO:0007669"/>
    <property type="project" value="UniProtKB-KW"/>
</dbReference>
<keyword evidence="9" id="KW-0675">Receptor</keyword>
<evidence type="ECO:0000256" key="2">
    <source>
        <dbReference type="ARBA" id="ARBA00022737"/>
    </source>
</evidence>
<evidence type="ECO:0000256" key="7">
    <source>
        <dbReference type="SAM" id="MobiDB-lite"/>
    </source>
</evidence>
<evidence type="ECO:0000313" key="9">
    <source>
        <dbReference type="EMBL" id="KAI1728666.1"/>
    </source>
</evidence>
<keyword evidence="6" id="KW-0407">Ion channel</keyword>
<dbReference type="InterPro" id="IPR052076">
    <property type="entry name" value="TRP_cation_channel"/>
</dbReference>
<comment type="caution">
    <text evidence="9">The sequence shown here is derived from an EMBL/GenBank/DDBJ whole genome shotgun (WGS) entry which is preliminary data.</text>
</comment>
<keyword evidence="2" id="KW-0677">Repeat</keyword>
<protein>
    <submittedName>
        <fullName evidence="9">Transient receptor potential cation channel subfamily A member 1 like protein</fullName>
    </submittedName>
</protein>